<dbReference type="RefSeq" id="WP_183782824.1">
    <property type="nucleotide sequence ID" value="NZ_JACIBS010000001.1"/>
</dbReference>
<keyword evidence="6" id="KW-1185">Reference proteome</keyword>
<evidence type="ECO:0000256" key="3">
    <source>
        <dbReference type="ARBA" id="ARBA00023163"/>
    </source>
</evidence>
<dbReference type="SUPFAM" id="SSF46785">
    <property type="entry name" value="Winged helix' DNA-binding domain"/>
    <property type="match status" value="1"/>
</dbReference>
<dbReference type="EMBL" id="JACIBS010000001">
    <property type="protein sequence ID" value="MBB3663556.1"/>
    <property type="molecule type" value="Genomic_DNA"/>
</dbReference>
<dbReference type="GO" id="GO:0003700">
    <property type="term" value="F:DNA-binding transcription factor activity"/>
    <property type="evidence" value="ECO:0007669"/>
    <property type="project" value="InterPro"/>
</dbReference>
<dbReference type="Proteomes" id="UP000564573">
    <property type="component" value="Unassembled WGS sequence"/>
</dbReference>
<name>A0A839XU66_9PSEU</name>
<gene>
    <name evidence="5" type="ORF">FB384_002460</name>
</gene>
<evidence type="ECO:0000259" key="4">
    <source>
        <dbReference type="SMART" id="SM00418"/>
    </source>
</evidence>
<dbReference type="PANTHER" id="PTHR43132">
    <property type="entry name" value="ARSENICAL RESISTANCE OPERON REPRESSOR ARSR-RELATED"/>
    <property type="match status" value="1"/>
</dbReference>
<keyword evidence="2 5" id="KW-0238">DNA-binding</keyword>
<dbReference type="SMART" id="SM00418">
    <property type="entry name" value="HTH_ARSR"/>
    <property type="match status" value="1"/>
</dbReference>
<feature type="domain" description="HTH arsR-type" evidence="4">
    <location>
        <begin position="251"/>
        <end position="323"/>
    </location>
</feature>
<evidence type="ECO:0000313" key="6">
    <source>
        <dbReference type="Proteomes" id="UP000564573"/>
    </source>
</evidence>
<evidence type="ECO:0000313" key="5">
    <source>
        <dbReference type="EMBL" id="MBB3663556.1"/>
    </source>
</evidence>
<dbReference type="InterPro" id="IPR036388">
    <property type="entry name" value="WH-like_DNA-bd_sf"/>
</dbReference>
<proteinExistence type="predicted"/>
<organism evidence="5 6">
    <name type="scientific">Prauserella sediminis</name>
    <dbReference type="NCBI Taxonomy" id="577680"/>
    <lineage>
        <taxon>Bacteria</taxon>
        <taxon>Bacillati</taxon>
        <taxon>Actinomycetota</taxon>
        <taxon>Actinomycetes</taxon>
        <taxon>Pseudonocardiales</taxon>
        <taxon>Pseudonocardiaceae</taxon>
        <taxon>Prauserella</taxon>
        <taxon>Prauserella salsuginis group</taxon>
    </lineage>
</organism>
<dbReference type="InterPro" id="IPR051011">
    <property type="entry name" value="Metal_resp_trans_reg"/>
</dbReference>
<dbReference type="InterPro" id="IPR001845">
    <property type="entry name" value="HTH_ArsR_DNA-bd_dom"/>
</dbReference>
<keyword evidence="1" id="KW-0805">Transcription regulation</keyword>
<dbReference type="CDD" id="cd00090">
    <property type="entry name" value="HTH_ARSR"/>
    <property type="match status" value="1"/>
</dbReference>
<reference evidence="5 6" key="1">
    <citation type="submission" date="2020-08" db="EMBL/GenBank/DDBJ databases">
        <title>Sequencing the genomes of 1000 actinobacteria strains.</title>
        <authorList>
            <person name="Klenk H.-P."/>
        </authorList>
    </citation>
    <scope>NUCLEOTIDE SEQUENCE [LARGE SCALE GENOMIC DNA]</scope>
    <source>
        <strain evidence="5 6">DSM 45267</strain>
    </source>
</reference>
<dbReference type="GO" id="GO:0003677">
    <property type="term" value="F:DNA binding"/>
    <property type="evidence" value="ECO:0007669"/>
    <property type="project" value="UniProtKB-KW"/>
</dbReference>
<evidence type="ECO:0000256" key="1">
    <source>
        <dbReference type="ARBA" id="ARBA00023015"/>
    </source>
</evidence>
<dbReference type="InterPro" id="IPR011991">
    <property type="entry name" value="ArsR-like_HTH"/>
</dbReference>
<dbReference type="PANTHER" id="PTHR43132:SF6">
    <property type="entry name" value="HTH-TYPE TRANSCRIPTIONAL REPRESSOR CZRA"/>
    <property type="match status" value="1"/>
</dbReference>
<comment type="caution">
    <text evidence="5">The sequence shown here is derived from an EMBL/GenBank/DDBJ whole genome shotgun (WGS) entry which is preliminary data.</text>
</comment>
<dbReference type="AlphaFoldDB" id="A0A839XU66"/>
<sequence length="330" mass="35950">MTLRIVFTRDDLQCVRVADRPDLMWELVQSLHQIQDPAPDTRYSAWHRETRHRIHGHDGAGALLGPLCTLVPAQGTFPDFLTPTADIPDIETGCERIVCTGRTLLERDLRSVFASRPAPSWIRDLAAGDRGMLTEVAAALHGAYDLLVRPRWSAVQDDVRADRARRMRTLSSAGVGGLLSGIPGVLGWDGEVLRVRYALDRTLHLGGRGITLVPSHFCWPNPISLIDPELPPTLVYPATPADPERGDDDVRHLEALLGPNRAACLLVLRKPYTTSALADRVGISAGSASKQATCLRESGLVVSERQGNAVVHRVSELGKALLAGRIPAYA</sequence>
<protein>
    <submittedName>
        <fullName evidence="5">DNA-binding transcriptional ArsR family regulator</fullName>
    </submittedName>
</protein>
<dbReference type="InterPro" id="IPR036390">
    <property type="entry name" value="WH_DNA-bd_sf"/>
</dbReference>
<dbReference type="Gene3D" id="1.10.10.10">
    <property type="entry name" value="Winged helix-like DNA-binding domain superfamily/Winged helix DNA-binding domain"/>
    <property type="match status" value="1"/>
</dbReference>
<evidence type="ECO:0000256" key="2">
    <source>
        <dbReference type="ARBA" id="ARBA00023125"/>
    </source>
</evidence>
<accession>A0A839XU66</accession>
<keyword evidence="3" id="KW-0804">Transcription</keyword>